<proteinExistence type="predicted"/>
<name>A0A0K9YWA3_9BACL</name>
<organism evidence="2 3">
    <name type="scientific">Brevibacillus reuszeri</name>
    <dbReference type="NCBI Taxonomy" id="54915"/>
    <lineage>
        <taxon>Bacteria</taxon>
        <taxon>Bacillati</taxon>
        <taxon>Bacillota</taxon>
        <taxon>Bacilli</taxon>
        <taxon>Bacillales</taxon>
        <taxon>Paenibacillaceae</taxon>
        <taxon>Brevibacillus</taxon>
    </lineage>
</organism>
<evidence type="ECO:0000313" key="4">
    <source>
        <dbReference type="Proteomes" id="UP000319578"/>
    </source>
</evidence>
<protein>
    <submittedName>
        <fullName evidence="2">Uncharacterized protein</fullName>
    </submittedName>
</protein>
<dbReference type="AlphaFoldDB" id="A0A0K9YWA3"/>
<evidence type="ECO:0000313" key="3">
    <source>
        <dbReference type="Proteomes" id="UP000036834"/>
    </source>
</evidence>
<dbReference type="PATRIC" id="fig|54915.3.peg.1841"/>
<comment type="caution">
    <text evidence="2">The sequence shown here is derived from an EMBL/GenBank/DDBJ whole genome shotgun (WGS) entry which is preliminary data.</text>
</comment>
<dbReference type="Proteomes" id="UP000036834">
    <property type="component" value="Unassembled WGS sequence"/>
</dbReference>
<dbReference type="EMBL" id="LGIQ01000007">
    <property type="protein sequence ID" value="KNB72951.1"/>
    <property type="molecule type" value="Genomic_DNA"/>
</dbReference>
<keyword evidence="4" id="KW-1185">Reference proteome</keyword>
<evidence type="ECO:0000313" key="2">
    <source>
        <dbReference type="EMBL" id="KNB72951.1"/>
    </source>
</evidence>
<gene>
    <name evidence="2" type="ORF">ADS79_14095</name>
    <name evidence="1" type="ORF">BRE01_62660</name>
</gene>
<dbReference type="Proteomes" id="UP000319578">
    <property type="component" value="Unassembled WGS sequence"/>
</dbReference>
<accession>A0A0K9YWA3</accession>
<reference evidence="3" key="1">
    <citation type="submission" date="2015-07" db="EMBL/GenBank/DDBJ databases">
        <title>Genome sequencing project for genomic taxonomy and phylogenomics of Bacillus-like bacteria.</title>
        <authorList>
            <person name="Liu B."/>
            <person name="Wang J."/>
            <person name="Zhu Y."/>
            <person name="Liu G."/>
            <person name="Chen Q."/>
            <person name="Chen Z."/>
            <person name="Lan J."/>
            <person name="Che J."/>
            <person name="Ge C."/>
            <person name="Shi H."/>
            <person name="Pan Z."/>
            <person name="Liu X."/>
        </authorList>
    </citation>
    <scope>NUCLEOTIDE SEQUENCE [LARGE SCALE GENOMIC DNA]</scope>
    <source>
        <strain evidence="3">DSM 9887</strain>
    </source>
</reference>
<evidence type="ECO:0000313" key="1">
    <source>
        <dbReference type="EMBL" id="GED72564.1"/>
    </source>
</evidence>
<reference evidence="2" key="2">
    <citation type="submission" date="2015-07" db="EMBL/GenBank/DDBJ databases">
        <title>MeaNS - Measles Nucleotide Surveillance Program.</title>
        <authorList>
            <person name="Tran T."/>
            <person name="Druce J."/>
        </authorList>
    </citation>
    <scope>NUCLEOTIDE SEQUENCE</scope>
    <source>
        <strain evidence="2">DSM 9887</strain>
    </source>
</reference>
<sequence length="71" mass="8491">MYKLYKYIPVVDDMAYNWDEVCVSQNINYISQLAEGMCRVDGRGRYRYNIDQLTFEVMRLGNGKYKHVKIN</sequence>
<reference evidence="1 4" key="3">
    <citation type="submission" date="2019-06" db="EMBL/GenBank/DDBJ databases">
        <title>Whole genome shotgun sequence of Brevibacillus reuszeri NBRC 15719.</title>
        <authorList>
            <person name="Hosoyama A."/>
            <person name="Uohara A."/>
            <person name="Ohji S."/>
            <person name="Ichikawa N."/>
        </authorList>
    </citation>
    <scope>NUCLEOTIDE SEQUENCE [LARGE SCALE GENOMIC DNA]</scope>
    <source>
        <strain evidence="1 4">NBRC 15719</strain>
    </source>
</reference>
<dbReference type="EMBL" id="BJON01000031">
    <property type="protein sequence ID" value="GED72564.1"/>
    <property type="molecule type" value="Genomic_DNA"/>
</dbReference>